<feature type="region of interest" description="Disordered" evidence="2">
    <location>
        <begin position="530"/>
        <end position="553"/>
    </location>
</feature>
<reference evidence="3 4" key="1">
    <citation type="submission" date="2015-07" db="EMBL/GenBank/DDBJ databases">
        <title>High-quality genome of monoxenous trypanosomatid Leptomonas pyrrhocoris.</title>
        <authorList>
            <person name="Flegontov P."/>
            <person name="Butenko A."/>
            <person name="Firsov S."/>
            <person name="Vlcek C."/>
            <person name="Logacheva M.D."/>
            <person name="Field M."/>
            <person name="Filatov D."/>
            <person name="Flegontova O."/>
            <person name="Gerasimov E."/>
            <person name="Jackson A.P."/>
            <person name="Kelly S."/>
            <person name="Opperdoes F."/>
            <person name="O'Reilly A."/>
            <person name="Votypka J."/>
            <person name="Yurchenko V."/>
            <person name="Lukes J."/>
        </authorList>
    </citation>
    <scope>NUCLEOTIDE SEQUENCE [LARGE SCALE GENOMIC DNA]</scope>
    <source>
        <strain evidence="3">H10</strain>
    </source>
</reference>
<evidence type="ECO:0000313" key="3">
    <source>
        <dbReference type="EMBL" id="KPA79295.1"/>
    </source>
</evidence>
<dbReference type="RefSeq" id="XP_015657734.1">
    <property type="nucleotide sequence ID" value="XM_015803909.1"/>
</dbReference>
<accession>A0A0M9FZI8</accession>
<evidence type="ECO:0000313" key="4">
    <source>
        <dbReference type="Proteomes" id="UP000037923"/>
    </source>
</evidence>
<feature type="coiled-coil region" evidence="1">
    <location>
        <begin position="441"/>
        <end position="468"/>
    </location>
</feature>
<feature type="coiled-coil region" evidence="1">
    <location>
        <begin position="250"/>
        <end position="305"/>
    </location>
</feature>
<organism evidence="3 4">
    <name type="scientific">Leptomonas pyrrhocoris</name>
    <name type="common">Firebug parasite</name>
    <dbReference type="NCBI Taxonomy" id="157538"/>
    <lineage>
        <taxon>Eukaryota</taxon>
        <taxon>Discoba</taxon>
        <taxon>Euglenozoa</taxon>
        <taxon>Kinetoplastea</taxon>
        <taxon>Metakinetoplastina</taxon>
        <taxon>Trypanosomatida</taxon>
        <taxon>Trypanosomatidae</taxon>
        <taxon>Leishmaniinae</taxon>
        <taxon>Leptomonas</taxon>
    </lineage>
</organism>
<dbReference type="OrthoDB" id="249581at2759"/>
<proteinExistence type="predicted"/>
<name>A0A0M9FZI8_LEPPY</name>
<dbReference type="VEuPathDB" id="TriTrypDB:LpyrH10_11_2250"/>
<feature type="region of interest" description="Disordered" evidence="2">
    <location>
        <begin position="1"/>
        <end position="109"/>
    </location>
</feature>
<feature type="compositionally biased region" description="Low complexity" evidence="2">
    <location>
        <begin position="89"/>
        <end position="107"/>
    </location>
</feature>
<feature type="compositionally biased region" description="Low complexity" evidence="2">
    <location>
        <begin position="1"/>
        <end position="22"/>
    </location>
</feature>
<keyword evidence="1" id="KW-0175">Coiled coil</keyword>
<sequence length="553" mass="59865">MMTETPTRTPSSVRRRSASSPPNHSPIITGVSALSSSTDEPADAAAATVTPSPPQRQREAQRPTRAVVEALSDAEDGDGGAKESRSRLARLSASLPTSTQQASSSAQYGQEDAPVHITAAAYADRRRLLYHITYLSTQLQRAQLQVEDLTRTVCVLRGLCGSGDEKSAEDNAPAATSASTSAAAAAVRAAVTNGATTAAVLAAHEEAEVQAALQAGLAVFDPVIAQTQIYRLDDALAQLGLLREAELAQLQTATAALQEHRTLASRLTEEAAQLRTRATMLEQQKQHAETQLTAATLEVERLRHEELLLNQRVAGLQELAQDGTWMHNVRVVGQAKTSTSSSSPLAQLEEDERLARQELLLDVFWDPVLIAFDAGLTWITDSAALRQDGVLAAPAAPAAAGGDGDAPGAPELEEDERLSLVQAGVVVEAPPPPTDNDLLLLRHQQVEVTELRARVQLLQDRNRLVELEKERLHSLYENEMRRSERMAQDHVAQLQQAYDEVVKDRQCIMSKLKGEVEEQLRLAFEDGRAYAKSSLRSRSRPSQKLLRPSNGAS</sequence>
<protein>
    <submittedName>
        <fullName evidence="3">Uncharacterized protein</fullName>
    </submittedName>
</protein>
<comment type="caution">
    <text evidence="3">The sequence shown here is derived from an EMBL/GenBank/DDBJ whole genome shotgun (WGS) entry which is preliminary data.</text>
</comment>
<gene>
    <name evidence="3" type="ORF">ABB37_05760</name>
</gene>
<evidence type="ECO:0000256" key="1">
    <source>
        <dbReference type="SAM" id="Coils"/>
    </source>
</evidence>
<dbReference type="EMBL" id="LGTL01000011">
    <property type="protein sequence ID" value="KPA79295.1"/>
    <property type="molecule type" value="Genomic_DNA"/>
</dbReference>
<dbReference type="AlphaFoldDB" id="A0A0M9FZI8"/>
<keyword evidence="4" id="KW-1185">Reference proteome</keyword>
<evidence type="ECO:0000256" key="2">
    <source>
        <dbReference type="SAM" id="MobiDB-lite"/>
    </source>
</evidence>
<dbReference type="Proteomes" id="UP000037923">
    <property type="component" value="Unassembled WGS sequence"/>
</dbReference>
<dbReference type="GeneID" id="26906050"/>
<dbReference type="OMA" id="LYHITYL"/>